<comment type="caution">
    <text evidence="2">The sequence shown here is derived from an EMBL/GenBank/DDBJ whole genome shotgun (WGS) entry which is preliminary data.</text>
</comment>
<gene>
    <name evidence="2" type="ORF">K5V21_17200</name>
</gene>
<sequence>MLKKLKDKKEAKKKIKEEKKLRKLELKKEKEELKKVFHKTKEILPLLAITENENFECKEEFLDIFQIESMDINSMNEYDIRLYILSLTNMLKMYLDDMKIISMNFPANTQKQQDYINKKIKNCNNAVHLKFLNQRKKQLEAIERIRSNREYYIMIYGDTEDNLEKNKTTFFNSCASIKINEISTEKKIKILKKLNNMNSKI</sequence>
<reference evidence="2 3" key="1">
    <citation type="journal article" date="2021" name="Cell Host Microbe">
        <title>in vivo commensal control of Clostridioides difficile virulence.</title>
        <authorList>
            <person name="Girinathan B.P."/>
            <person name="Dibenedetto N."/>
            <person name="Worley J.N."/>
            <person name="Peltier J."/>
            <person name="Arrieta-Ortiz M.L."/>
            <person name="Rupa Christinal Immanuel S."/>
            <person name="Lavin R."/>
            <person name="Delaney M.L."/>
            <person name="Cummins C."/>
            <person name="Hoffmann M."/>
            <person name="Luo Y."/>
            <person name="Gonzalez-Escalona N."/>
            <person name="Allard M."/>
            <person name="Onderdonk A.B."/>
            <person name="Gerber G.K."/>
            <person name="Sonenshein A.L."/>
            <person name="Baliga N."/>
            <person name="Dupuy B."/>
            <person name="Bry L."/>
        </authorList>
    </citation>
    <scope>NUCLEOTIDE SEQUENCE [LARGE SCALE GENOMIC DNA]</scope>
    <source>
        <strain evidence="2 3">DSM 599</strain>
    </source>
</reference>
<keyword evidence="3" id="KW-1185">Reference proteome</keyword>
<evidence type="ECO:0000313" key="2">
    <source>
        <dbReference type="EMBL" id="MBY0757170.1"/>
    </source>
</evidence>
<dbReference type="RefSeq" id="WP_221862308.1">
    <property type="nucleotide sequence ID" value="NZ_JAIKTU010000018.1"/>
</dbReference>
<organism evidence="2 3">
    <name type="scientific">Clostridium sardiniense</name>
    <name type="common">Clostridium absonum</name>
    <dbReference type="NCBI Taxonomy" id="29369"/>
    <lineage>
        <taxon>Bacteria</taxon>
        <taxon>Bacillati</taxon>
        <taxon>Bacillota</taxon>
        <taxon>Clostridia</taxon>
        <taxon>Eubacteriales</taxon>
        <taxon>Clostridiaceae</taxon>
        <taxon>Clostridium</taxon>
    </lineage>
</organism>
<keyword evidence="1" id="KW-0175">Coiled coil</keyword>
<feature type="coiled-coil region" evidence="1">
    <location>
        <begin position="2"/>
        <end position="36"/>
    </location>
</feature>
<dbReference type="Proteomes" id="UP001299068">
    <property type="component" value="Unassembled WGS sequence"/>
</dbReference>
<proteinExistence type="predicted"/>
<name>A0ABS7L298_CLOSR</name>
<dbReference type="EMBL" id="JAIKTU010000018">
    <property type="protein sequence ID" value="MBY0757170.1"/>
    <property type="molecule type" value="Genomic_DNA"/>
</dbReference>
<evidence type="ECO:0000313" key="3">
    <source>
        <dbReference type="Proteomes" id="UP001299068"/>
    </source>
</evidence>
<accession>A0ABS7L298</accession>
<protein>
    <submittedName>
        <fullName evidence="2">Uncharacterized protein</fullName>
    </submittedName>
</protein>
<evidence type="ECO:0000256" key="1">
    <source>
        <dbReference type="SAM" id="Coils"/>
    </source>
</evidence>